<keyword evidence="11" id="KW-1185">Reference proteome</keyword>
<dbReference type="Gene3D" id="4.10.240.10">
    <property type="entry name" value="Zn(2)-C6 fungal-type DNA-binding domain"/>
    <property type="match status" value="1"/>
</dbReference>
<keyword evidence="2" id="KW-0479">Metal-binding</keyword>
<reference evidence="10 11" key="1">
    <citation type="journal article" date="2016" name="BMC Genomics">
        <title>Comparative genomic and transcriptomic analyses of the Fuzhuan brick tea-fermentation fungus Aspergillus cristatus.</title>
        <authorList>
            <person name="Ge Y."/>
            <person name="Wang Y."/>
            <person name="Liu Y."/>
            <person name="Tan Y."/>
            <person name="Ren X."/>
            <person name="Zhang X."/>
            <person name="Hyde K.D."/>
            <person name="Liu Y."/>
            <person name="Liu Z."/>
        </authorList>
    </citation>
    <scope>NUCLEOTIDE SEQUENCE [LARGE SCALE GENOMIC DNA]</scope>
    <source>
        <strain evidence="10 11">GZAAS20.1005</strain>
    </source>
</reference>
<evidence type="ECO:0000313" key="11">
    <source>
        <dbReference type="Proteomes" id="UP000094569"/>
    </source>
</evidence>
<dbReference type="SUPFAM" id="SSF57701">
    <property type="entry name" value="Zn2/Cys6 DNA-binding domain"/>
    <property type="match status" value="1"/>
</dbReference>
<dbReference type="FunFam" id="4.10.240.10:FF:000003">
    <property type="entry name" value="C6 transcription factor (Leu3)"/>
    <property type="match status" value="1"/>
</dbReference>
<evidence type="ECO:0000256" key="5">
    <source>
        <dbReference type="ARBA" id="ARBA00023125"/>
    </source>
</evidence>
<sequence length="855" mass="94704">MDIDPRLRLDGRHPQSPHRPHYRSDTRPPPPTTTAPTATPTATGNYTSPALTTGSTSPGTNSGVGPSPHEYPDPPAHTPFHPHHPADNENDNDDPYSDLKRPRACEACRHLKVRCEPDPNSHNGTCKRCAKTGRQCVVTVPTRKRQKKTDSRVAELEKKIDALTARLQPGSSTTGSGIATGGQGQQAGGAARRWLGARQDVHPSSPLASGVGLGLSGVKRRFSGEVKEERSSGYPSPAARPSRWAGFGEAPISSSFVDVIDKGFVSVETAAEAFDRYMNHMVQYLPIVVFPPGTQMHEVRRTKPILFHAIVAVSIGVIQPDIQPHLIEDFYKIIAERVVVKGEKSLDLVQALIVSTIWYILPDHFEELKFYQLTHMAVTLAMDIGMVRWTKTAKRPFNLMRDVIGKKAFFLDPDSPETRRTWLGLYYLSVQVAAALRHIPLVRWHSYMDECVEILETSPDALPSDKALVQWVKLAQIMEDVCFHFVSDEQDLNATCTEPKTQYTLKVFEKQLEQWRKDTPPEHYSVIMKQTDYLLNIYIHEPTMHINCNGNEYKSPENEYQSTTINTVYINALSTCLTCTHRALDVILSIPPPSILYLPTYVLARASYAMVALIRLYAIVSAPDSQIGQVIDPPSLKIDYYLGRVVEHYKAAGEHVGGRSPGKFSVVLGMLRNWFVKQRDQSPSLKDALDGRGRSASTSANNMAEGGQEETNRMGPTPLHLLSEVAMGEPKTRQSSNPTHLSPFPPRTSGYYTSTPHPTSIDSLVSQPLPPSTSTMDQQQQQQQPWVQYPQMQSTYPDPSAAPIATTTAAGYIPELGLPVGVGFESENLFTLGDMLGDGFFNFPFTVDGNMGQGW</sequence>
<feature type="region of interest" description="Disordered" evidence="8">
    <location>
        <begin position="728"/>
        <end position="785"/>
    </location>
</feature>
<dbReference type="PANTHER" id="PTHR31845:SF39">
    <property type="entry name" value="TRANSCRIPTION FACTOR PBCR-RELATED"/>
    <property type="match status" value="1"/>
</dbReference>
<dbReference type="AlphaFoldDB" id="A0A1E3BCZ1"/>
<name>A0A1E3BCZ1_ASPCR</name>
<evidence type="ECO:0000256" key="7">
    <source>
        <dbReference type="ARBA" id="ARBA00023242"/>
    </source>
</evidence>
<dbReference type="PANTHER" id="PTHR31845">
    <property type="entry name" value="FINGER DOMAIN PROTEIN, PUTATIVE-RELATED"/>
    <property type="match status" value="1"/>
</dbReference>
<feature type="region of interest" description="Disordered" evidence="8">
    <location>
        <begin position="1"/>
        <end position="100"/>
    </location>
</feature>
<dbReference type="Pfam" id="PF00172">
    <property type="entry name" value="Zn_clus"/>
    <property type="match status" value="1"/>
</dbReference>
<evidence type="ECO:0000256" key="1">
    <source>
        <dbReference type="ARBA" id="ARBA00004123"/>
    </source>
</evidence>
<protein>
    <recommendedName>
        <fullName evidence="9">Zn(2)-C6 fungal-type domain-containing protein</fullName>
    </recommendedName>
</protein>
<keyword evidence="6" id="KW-0804">Transcription</keyword>
<feature type="region of interest" description="Disordered" evidence="8">
    <location>
        <begin position="682"/>
        <end position="716"/>
    </location>
</feature>
<feature type="domain" description="Zn(2)-C6 fungal-type" evidence="9">
    <location>
        <begin position="104"/>
        <end position="138"/>
    </location>
</feature>
<organism evidence="10 11">
    <name type="scientific">Aspergillus cristatus</name>
    <name type="common">Chinese Fuzhuan brick tea-fermentation fungus</name>
    <name type="synonym">Eurotium cristatum</name>
    <dbReference type="NCBI Taxonomy" id="573508"/>
    <lineage>
        <taxon>Eukaryota</taxon>
        <taxon>Fungi</taxon>
        <taxon>Dikarya</taxon>
        <taxon>Ascomycota</taxon>
        <taxon>Pezizomycotina</taxon>
        <taxon>Eurotiomycetes</taxon>
        <taxon>Eurotiomycetidae</taxon>
        <taxon>Eurotiales</taxon>
        <taxon>Aspergillaceae</taxon>
        <taxon>Aspergillus</taxon>
        <taxon>Aspergillus subgen. Aspergillus</taxon>
    </lineage>
</organism>
<dbReference type="InterPro" id="IPR007219">
    <property type="entry name" value="XnlR_reg_dom"/>
</dbReference>
<dbReference type="STRING" id="573508.A0A1E3BCZ1"/>
<evidence type="ECO:0000256" key="4">
    <source>
        <dbReference type="ARBA" id="ARBA00023015"/>
    </source>
</evidence>
<dbReference type="GO" id="GO:0001216">
    <property type="term" value="F:DNA-binding transcription activator activity"/>
    <property type="evidence" value="ECO:0007669"/>
    <property type="project" value="UniProtKB-ARBA"/>
</dbReference>
<feature type="compositionally biased region" description="Polar residues" evidence="8">
    <location>
        <begin position="750"/>
        <end position="777"/>
    </location>
</feature>
<feature type="compositionally biased region" description="Low complexity" evidence="8">
    <location>
        <begin position="34"/>
        <end position="43"/>
    </location>
</feature>
<dbReference type="GO" id="GO:0000981">
    <property type="term" value="F:DNA-binding transcription factor activity, RNA polymerase II-specific"/>
    <property type="evidence" value="ECO:0007669"/>
    <property type="project" value="InterPro"/>
</dbReference>
<dbReference type="EMBL" id="JXNT01000006">
    <property type="protein sequence ID" value="ODM18256.1"/>
    <property type="molecule type" value="Genomic_DNA"/>
</dbReference>
<feature type="region of interest" description="Disordered" evidence="8">
    <location>
        <begin position="167"/>
        <end position="188"/>
    </location>
</feature>
<dbReference type="InterPro" id="IPR036864">
    <property type="entry name" value="Zn2-C6_fun-type_DNA-bd_sf"/>
</dbReference>
<dbReference type="CDD" id="cd00067">
    <property type="entry name" value="GAL4"/>
    <property type="match status" value="1"/>
</dbReference>
<gene>
    <name evidence="10" type="ORF">SI65_06127</name>
</gene>
<evidence type="ECO:0000256" key="6">
    <source>
        <dbReference type="ARBA" id="ARBA00023163"/>
    </source>
</evidence>
<keyword evidence="4" id="KW-0805">Transcription regulation</keyword>
<feature type="compositionally biased region" description="Low complexity" evidence="8">
    <location>
        <begin position="52"/>
        <end position="68"/>
    </location>
</feature>
<accession>A0A1E3BCZ1</accession>
<dbReference type="GO" id="GO:0008270">
    <property type="term" value="F:zinc ion binding"/>
    <property type="evidence" value="ECO:0007669"/>
    <property type="project" value="InterPro"/>
</dbReference>
<proteinExistence type="predicted"/>
<keyword evidence="5" id="KW-0238">DNA-binding</keyword>
<dbReference type="OrthoDB" id="8062037at2759"/>
<dbReference type="PROSITE" id="PS00463">
    <property type="entry name" value="ZN2_CY6_FUNGAL_1"/>
    <property type="match status" value="1"/>
</dbReference>
<dbReference type="GO" id="GO:0005634">
    <property type="term" value="C:nucleus"/>
    <property type="evidence" value="ECO:0007669"/>
    <property type="project" value="UniProtKB-SubCell"/>
</dbReference>
<dbReference type="InterPro" id="IPR001138">
    <property type="entry name" value="Zn2Cys6_DnaBD"/>
</dbReference>
<feature type="compositionally biased region" description="Basic and acidic residues" evidence="8">
    <location>
        <begin position="1"/>
        <end position="13"/>
    </location>
</feature>
<keyword evidence="3" id="KW-0862">Zinc</keyword>
<dbReference type="SMART" id="SM00066">
    <property type="entry name" value="GAL4"/>
    <property type="match status" value="1"/>
</dbReference>
<dbReference type="GO" id="GO:0006351">
    <property type="term" value="P:DNA-templated transcription"/>
    <property type="evidence" value="ECO:0007669"/>
    <property type="project" value="InterPro"/>
</dbReference>
<evidence type="ECO:0000256" key="8">
    <source>
        <dbReference type="SAM" id="MobiDB-lite"/>
    </source>
</evidence>
<dbReference type="CDD" id="cd12148">
    <property type="entry name" value="fungal_TF_MHR"/>
    <property type="match status" value="1"/>
</dbReference>
<dbReference type="GO" id="GO:0000976">
    <property type="term" value="F:transcription cis-regulatory region binding"/>
    <property type="evidence" value="ECO:0007669"/>
    <property type="project" value="TreeGrafter"/>
</dbReference>
<evidence type="ECO:0000259" key="9">
    <source>
        <dbReference type="PROSITE" id="PS50048"/>
    </source>
</evidence>
<dbReference type="PROSITE" id="PS50048">
    <property type="entry name" value="ZN2_CY6_FUNGAL_2"/>
    <property type="match status" value="1"/>
</dbReference>
<evidence type="ECO:0000256" key="2">
    <source>
        <dbReference type="ARBA" id="ARBA00022723"/>
    </source>
</evidence>
<evidence type="ECO:0000256" key="3">
    <source>
        <dbReference type="ARBA" id="ARBA00022833"/>
    </source>
</evidence>
<comment type="subcellular location">
    <subcellularLocation>
        <location evidence="1">Nucleus</location>
    </subcellularLocation>
</comment>
<dbReference type="Proteomes" id="UP000094569">
    <property type="component" value="Unassembled WGS sequence"/>
</dbReference>
<comment type="caution">
    <text evidence="10">The sequence shown here is derived from an EMBL/GenBank/DDBJ whole genome shotgun (WGS) entry which is preliminary data.</text>
</comment>
<dbReference type="Pfam" id="PF04082">
    <property type="entry name" value="Fungal_trans"/>
    <property type="match status" value="1"/>
</dbReference>
<dbReference type="InterPro" id="IPR051089">
    <property type="entry name" value="prtT"/>
</dbReference>
<feature type="compositionally biased region" description="Gly residues" evidence="8">
    <location>
        <begin position="178"/>
        <end position="187"/>
    </location>
</feature>
<dbReference type="VEuPathDB" id="FungiDB:SI65_06127"/>
<keyword evidence="7" id="KW-0539">Nucleus</keyword>
<evidence type="ECO:0000313" key="10">
    <source>
        <dbReference type="EMBL" id="ODM18256.1"/>
    </source>
</evidence>